<keyword evidence="2" id="KW-0732">Signal</keyword>
<feature type="compositionally biased region" description="Low complexity" evidence="1">
    <location>
        <begin position="57"/>
        <end position="71"/>
    </location>
</feature>
<feature type="chain" id="PRO_5045602070" evidence="2">
    <location>
        <begin position="23"/>
        <end position="409"/>
    </location>
</feature>
<protein>
    <submittedName>
        <fullName evidence="3">YHYH domain-containing protein</fullName>
    </submittedName>
</protein>
<keyword evidence="4" id="KW-1185">Reference proteome</keyword>
<comment type="caution">
    <text evidence="3">The sequence shown here is derived from an EMBL/GenBank/DDBJ whole genome shotgun (WGS) entry which is preliminary data.</text>
</comment>
<dbReference type="EMBL" id="JAIQUM010000030">
    <property type="protein sequence ID" value="MBZ5751348.1"/>
    <property type="molecule type" value="Genomic_DNA"/>
</dbReference>
<organism evidence="3 4">
    <name type="scientific">Metabacillus rhizolycopersici</name>
    <dbReference type="NCBI Taxonomy" id="2875709"/>
    <lineage>
        <taxon>Bacteria</taxon>
        <taxon>Bacillati</taxon>
        <taxon>Bacillota</taxon>
        <taxon>Bacilli</taxon>
        <taxon>Bacillales</taxon>
        <taxon>Bacillaceae</taxon>
        <taxon>Metabacillus</taxon>
    </lineage>
</organism>
<feature type="region of interest" description="Disordered" evidence="1">
    <location>
        <begin position="161"/>
        <end position="185"/>
    </location>
</feature>
<evidence type="ECO:0000256" key="2">
    <source>
        <dbReference type="SAM" id="SignalP"/>
    </source>
</evidence>
<dbReference type="InterPro" id="IPR047773">
    <property type="entry name" value="YHYH_dom_bact"/>
</dbReference>
<feature type="region of interest" description="Disordered" evidence="1">
    <location>
        <begin position="55"/>
        <end position="77"/>
    </location>
</feature>
<name>A0ABS7USU2_9BACI</name>
<feature type="signal peptide" evidence="2">
    <location>
        <begin position="1"/>
        <end position="22"/>
    </location>
</feature>
<dbReference type="NCBIfam" id="NF033223">
    <property type="entry name" value="YHYH_alt"/>
    <property type="match status" value="1"/>
</dbReference>
<evidence type="ECO:0000313" key="4">
    <source>
        <dbReference type="Proteomes" id="UP001165287"/>
    </source>
</evidence>
<gene>
    <name evidence="3" type="ORF">K9V48_14110</name>
</gene>
<reference evidence="3" key="1">
    <citation type="submission" date="2024-05" db="EMBL/GenBank/DDBJ databases">
        <title>Metabacillus sp. nov., isolated from the rhizosphere soil of tomato plants.</title>
        <authorList>
            <person name="Ma R."/>
        </authorList>
    </citation>
    <scope>NUCLEOTIDE SEQUENCE</scope>
    <source>
        <strain evidence="3">DBTR6</strain>
    </source>
</reference>
<dbReference type="RefSeq" id="WP_224139611.1">
    <property type="nucleotide sequence ID" value="NZ_JAIQUM010000030.1"/>
</dbReference>
<dbReference type="Proteomes" id="UP001165287">
    <property type="component" value="Unassembled WGS sequence"/>
</dbReference>
<evidence type="ECO:0000313" key="3">
    <source>
        <dbReference type="EMBL" id="MBZ5751348.1"/>
    </source>
</evidence>
<proteinExistence type="predicted"/>
<evidence type="ECO:0000256" key="1">
    <source>
        <dbReference type="SAM" id="MobiDB-lite"/>
    </source>
</evidence>
<accession>A0ABS7USU2</accession>
<sequence length="409" mass="45784">MKRICFILVLLLFIPFQGIVDAHSGRTDSNGGHNCSEKSQAKGLCSGYHYHNGGGDTSPSDSSSSSSTSTSNQSWDKDCSDFSTYDEVVEYWNSKGYSKTNDPEKLDGWGNAVDDGIPCEAPSDYDTTNINGSPEQIAQETAEQDIAKGEKDGYAVGLEDGYQEKENNPTSSNGSDAYESGYASGYSKGFGEGSTKIASEKKQADQDGYSLGQKQDKIEISSKYTNNKMLSDSFTVGFNRAVEERDKKKEAELEALGYEDGKKDKQNEPKNVKESYLMAYQNGFNKGQEDLKQSYIDKGYQAAFTLLEYKKPDFGNEKYITWYKEGFESNTEVEKIEEMAYDMGLEGEKLVIPKEYSDSEVIFNHYYEIGTEEYEEKERKENTLTATGFGLIILAWLARRFYVAKKMIS</sequence>